<reference evidence="1" key="1">
    <citation type="journal article" date="2015" name="Nature">
        <title>Complex archaea that bridge the gap between prokaryotes and eukaryotes.</title>
        <authorList>
            <person name="Spang A."/>
            <person name="Saw J.H."/>
            <person name="Jorgensen S.L."/>
            <person name="Zaremba-Niedzwiedzka K."/>
            <person name="Martijn J."/>
            <person name="Lind A.E."/>
            <person name="van Eijk R."/>
            <person name="Schleper C."/>
            <person name="Guy L."/>
            <person name="Ettema T.J."/>
        </authorList>
    </citation>
    <scope>NUCLEOTIDE SEQUENCE</scope>
</reference>
<proteinExistence type="predicted"/>
<accession>A0A0F9HKX7</accession>
<evidence type="ECO:0000313" key="1">
    <source>
        <dbReference type="EMBL" id="KKL75772.1"/>
    </source>
</evidence>
<gene>
    <name evidence="1" type="ORF">LCGC14_2051550</name>
</gene>
<comment type="caution">
    <text evidence="1">The sequence shown here is derived from an EMBL/GenBank/DDBJ whole genome shotgun (WGS) entry which is preliminary data.</text>
</comment>
<dbReference type="AlphaFoldDB" id="A0A0F9HKX7"/>
<dbReference type="EMBL" id="LAZR01024253">
    <property type="protein sequence ID" value="KKL75772.1"/>
    <property type="molecule type" value="Genomic_DNA"/>
</dbReference>
<name>A0A0F9HKX7_9ZZZZ</name>
<organism evidence="1">
    <name type="scientific">marine sediment metagenome</name>
    <dbReference type="NCBI Taxonomy" id="412755"/>
    <lineage>
        <taxon>unclassified sequences</taxon>
        <taxon>metagenomes</taxon>
        <taxon>ecological metagenomes</taxon>
    </lineage>
</organism>
<sequence length="95" mass="10683">MDRVKIGKYWAEPLTAMVITDYGSLMLTRILPGRWTIQTPGQPDEGYTPTWNGERFTRSDQRSYIPEKDLEDAITAACHHLMAAAAVAADVDRDN</sequence>
<protein>
    <submittedName>
        <fullName evidence="1">Uncharacterized protein</fullName>
    </submittedName>
</protein>